<reference evidence="3" key="1">
    <citation type="submission" date="2013-11" db="EMBL/GenBank/DDBJ databases">
        <title>Draft genome sequence of the broad-host-range Rhizobium sp. LPU83 strain, a member of the low-genetic diversity Oregon-like Rhizobium sp. group.</title>
        <authorList>
            <person name="Wibberg D."/>
            <person name="Puehler A."/>
            <person name="Schlueter A."/>
        </authorList>
    </citation>
    <scope>NUCLEOTIDE SEQUENCE [LARGE SCALE GENOMIC DNA]</scope>
    <source>
        <strain evidence="3">LPU83</strain>
        <plasmid evidence="3">pLPU83d</plasmid>
    </source>
</reference>
<keyword evidence="1" id="KW-0472">Membrane</keyword>
<dbReference type="InterPro" id="IPR032806">
    <property type="entry name" value="YbfD_N"/>
</dbReference>
<dbReference type="HOGENOM" id="CLU_046404_5_0_5"/>
<evidence type="ECO:0000259" key="2">
    <source>
        <dbReference type="Pfam" id="PF13808"/>
    </source>
</evidence>
<keyword evidence="1" id="KW-0812">Transmembrane</keyword>
<proteinExistence type="predicted"/>
<evidence type="ECO:0000313" key="4">
    <source>
        <dbReference type="Proteomes" id="UP000019443"/>
    </source>
</evidence>
<dbReference type="PANTHER" id="PTHR30298">
    <property type="entry name" value="H REPEAT-ASSOCIATED PREDICTED TRANSPOSASE"/>
    <property type="match status" value="1"/>
</dbReference>
<protein>
    <submittedName>
        <fullName evidence="3">Membrane protein</fullName>
    </submittedName>
</protein>
<name>W6RUY4_9HYPH</name>
<dbReference type="KEGG" id="rhl:LPU83_pLPU83d_1088"/>
<sequence length="163" mass="17351">MQSGKVRYPLDEILLLCLAAVISGAKTISAIARFGEMKLAFLRRFKPFKDGTPARDHLGDILASLDPEVFQWCFAAWVSALIGAPVEAIAIDGKTQRRSGSKAKGQAAAHNVTAFAARQRLVLAQVKVDAKSNQITAIPALIGMIDMSGAVVTIDAMGCQRVG</sequence>
<dbReference type="InterPro" id="IPR051698">
    <property type="entry name" value="Transposase_11-like"/>
</dbReference>
<dbReference type="RefSeq" id="WP_024318989.1">
    <property type="nucleotide sequence ID" value="NZ_ATTO01000137.1"/>
</dbReference>
<keyword evidence="3" id="KW-0614">Plasmid</keyword>
<evidence type="ECO:0000313" key="3">
    <source>
        <dbReference type="EMBL" id="CDM62458.1"/>
    </source>
</evidence>
<accession>W6RUY4</accession>
<dbReference type="EMBL" id="HG916855">
    <property type="protein sequence ID" value="CDM62458.1"/>
    <property type="molecule type" value="Genomic_DNA"/>
</dbReference>
<organism evidence="3 4">
    <name type="scientific">Rhizobium favelukesii</name>
    <dbReference type="NCBI Taxonomy" id="348824"/>
    <lineage>
        <taxon>Bacteria</taxon>
        <taxon>Pseudomonadati</taxon>
        <taxon>Pseudomonadota</taxon>
        <taxon>Alphaproteobacteria</taxon>
        <taxon>Hyphomicrobiales</taxon>
        <taxon>Rhizobiaceae</taxon>
        <taxon>Rhizobium/Agrobacterium group</taxon>
        <taxon>Rhizobium</taxon>
    </lineage>
</organism>
<dbReference type="Proteomes" id="UP000019443">
    <property type="component" value="Plasmid pLPU83d"/>
</dbReference>
<gene>
    <name evidence="3" type="ORF">LPU83_pLPU83d_1088</name>
</gene>
<feature type="transmembrane region" description="Helical" evidence="1">
    <location>
        <begin position="12"/>
        <end position="32"/>
    </location>
</feature>
<dbReference type="InterPro" id="IPR047647">
    <property type="entry name" value="ISAs1_transpos"/>
</dbReference>
<dbReference type="Pfam" id="PF13808">
    <property type="entry name" value="DDE_Tnp_1_assoc"/>
    <property type="match status" value="1"/>
</dbReference>
<keyword evidence="4" id="KW-1185">Reference proteome</keyword>
<dbReference type="NCBIfam" id="NF033564">
    <property type="entry name" value="transpos_ISAs1"/>
    <property type="match status" value="1"/>
</dbReference>
<evidence type="ECO:0000256" key="1">
    <source>
        <dbReference type="SAM" id="Phobius"/>
    </source>
</evidence>
<geneLocation type="plasmid" evidence="3 4">
    <name>pLPU83d</name>
</geneLocation>
<dbReference type="PATRIC" id="fig|348824.6.peg.6786"/>
<dbReference type="AlphaFoldDB" id="W6RUY4"/>
<feature type="domain" description="H repeat-associated protein N-terminal" evidence="2">
    <location>
        <begin position="3"/>
        <end position="78"/>
    </location>
</feature>
<keyword evidence="1" id="KW-1133">Transmembrane helix</keyword>
<dbReference type="PANTHER" id="PTHR30298:SF0">
    <property type="entry name" value="PROTEIN YBFL-RELATED"/>
    <property type="match status" value="1"/>
</dbReference>